<gene>
    <name evidence="2" type="ORF">GKZ95_02265</name>
</gene>
<dbReference type="RefSeq" id="WP_010722968.1">
    <property type="nucleotide sequence ID" value="NZ_JACYYY010000026.1"/>
</dbReference>
<dbReference type="EMBL" id="WLYP01000001">
    <property type="protein sequence ID" value="MTD34703.1"/>
    <property type="molecule type" value="Genomic_DNA"/>
</dbReference>
<dbReference type="Gene3D" id="2.60.40.3350">
    <property type="match status" value="1"/>
</dbReference>
<evidence type="ECO:0000256" key="1">
    <source>
        <dbReference type="SAM" id="Coils"/>
    </source>
</evidence>
<feature type="coiled-coil region" evidence="1">
    <location>
        <begin position="128"/>
        <end position="187"/>
    </location>
</feature>
<organism evidence="2">
    <name type="scientific">Enterococcus faecium</name>
    <name type="common">Streptococcus faecium</name>
    <dbReference type="NCBI Taxonomy" id="1352"/>
    <lineage>
        <taxon>Bacteria</taxon>
        <taxon>Bacillati</taxon>
        <taxon>Bacillota</taxon>
        <taxon>Bacilli</taxon>
        <taxon>Lactobacillales</taxon>
        <taxon>Enterococcaceae</taxon>
        <taxon>Enterococcus</taxon>
    </lineage>
</organism>
<reference evidence="2" key="1">
    <citation type="submission" date="2019-10" db="EMBL/GenBank/DDBJ databases">
        <title>Identification of the same linezolid-resistant Tn6246::fexB-poxtA-carrying Enterococcus faecium strain colonizing a hospitalized patient and bovines in different continents.</title>
        <authorList>
            <person name="Tedim A.P."/>
            <person name="Freitas A.R."/>
            <person name="Novais C."/>
            <person name="Duarte B."/>
            <person name="Elghaieb H."/>
            <person name="Abbassi M.S."/>
            <person name="Peixe L."/>
        </authorList>
    </citation>
    <scope>NUCLEOTIDE SEQUENCE</scope>
    <source>
        <strain evidence="2">2FEZ</strain>
    </source>
</reference>
<evidence type="ECO:0008006" key="3">
    <source>
        <dbReference type="Google" id="ProtNLM"/>
    </source>
</evidence>
<proteinExistence type="predicted"/>
<name>A0A6A8NEV0_ENTFC</name>
<protein>
    <recommendedName>
        <fullName evidence="3">BppU N-terminal domain-containing protein</fullName>
    </recommendedName>
</protein>
<keyword evidence="1" id="KW-0175">Coiled coil</keyword>
<dbReference type="AlphaFoldDB" id="A0A6A8NEV0"/>
<evidence type="ECO:0000313" key="2">
    <source>
        <dbReference type="EMBL" id="MTD34703.1"/>
    </source>
</evidence>
<comment type="caution">
    <text evidence="2">The sequence shown here is derived from an EMBL/GenBank/DDBJ whole genome shotgun (WGS) entry which is preliminary data.</text>
</comment>
<sequence>MASSLYNLALDFSKELNYTKAIMARQGDKGITVTVKPFLNGLQMDTSGGTFTLKGTTPSNRYVDSVATSVTSEEVTFSLNGTFMSEAGYYKHCYVEYRKDNQILTTQDIIFFSLGVSDISQGQADEYVSQLEELIRKYNETFDAFMAEIEGRVDSLNQQITDLTGQAKTLQDKLDALKEEISKLGNLQVMYSNSLDFGNYDYSGRPNLITNLSYSDISTSWTQEGSAPIPPDKNWVTDNGDSFTVDLSKFTGNFGLYFNNLPRPLVGKNYAWSIELKSEEPLAGNVFFVRPVYTNASGILSAYAKPINTGATTEMTRYSATYTNITDVISNSKCQSLQMYFPKELPRTKVTIKYNIKVEQVPSTSDTATPYQPNLLDDPYWLGKTPLGENIANKGTTFPIKSSAYEIYKGNTEEELIIGQTYTIMLKGTKSASQTFVAYNYWNINFGDLKPVEGLTDVWSLTFTPTKLEPGLLKDLRIFQSPKETAGACQIDWLKIEKGDTRTPNIEQYKYRGIGMRDSNNPKDYVWDLAPEYVEAEVTKKVAQVNSQLKEHVNDTNNPHEVTKNQVGLGNVDNFSTATQTEAEKGEASNKFMTPQRTTQMITKRIATDAEVVAGTDLNKLVTPKSLDIYYRDRTQVAVASYGTEDIALTAKEELSEASWRYRRIGDIVEFYGRFKLKEATDIVNVHELPTGFRLSTDFDDTSWNVPLNIQKAANPTSYVAGAFVERQGTNLLRVGGNSSGNHYVSGWWYTDDPFPTG</sequence>
<accession>A0A6A8NEV0</accession>